<evidence type="ECO:0000259" key="3">
    <source>
        <dbReference type="PROSITE" id="PS50089"/>
    </source>
</evidence>
<feature type="coiled-coil region" evidence="2">
    <location>
        <begin position="432"/>
        <end position="466"/>
    </location>
</feature>
<name>A0A8S1L6U1_PARPR</name>
<evidence type="ECO:0000313" key="4">
    <source>
        <dbReference type="EMBL" id="CAD8061935.1"/>
    </source>
</evidence>
<dbReference type="AlphaFoldDB" id="A0A8S1L6U1"/>
<keyword evidence="1" id="KW-0863">Zinc-finger</keyword>
<dbReference type="GO" id="GO:0008270">
    <property type="term" value="F:zinc ion binding"/>
    <property type="evidence" value="ECO:0007669"/>
    <property type="project" value="UniProtKB-KW"/>
</dbReference>
<dbReference type="OMA" id="NQDENSY"/>
<proteinExistence type="predicted"/>
<evidence type="ECO:0000256" key="1">
    <source>
        <dbReference type="PROSITE-ProRule" id="PRU00175"/>
    </source>
</evidence>
<sequence length="537" mass="64884">MIICTLCENQLMKDIVILIQCGHLYHIDCYSKYNQQNESKICVNCKNENDQIEVRFLIDQTDTIPIQQLNQLKIMRKSILEKREQEIQLTIKNYKFLLLDYYMVICDLQQLIQDKNWQIKHQQLNFKNITDNIFDDQDLLLSFYSQSDFNKKEAYYYQNLQDKYNKIYLRKIDYQIISKNTENQDQNIIYFKDICSIKNQDENSYDKNLKCFQLQIFSIKNKLKNIEEQLSLIQSIIKQQTRIDKLCTLCSEKQNTEIVTLTNCGHIYHLKCFEMSNQQIHSCLNCLNNFKTSIIQFQIEDSQQIQILKNKESYRWSLKNLEIRKVQLLNEISNHIKIDKDYSVVIQNLVQYIQELQKTNKDIQEVSLISQDEQDLGIKQIDNQNFQKFENNILNSQKIYLNQIFKEGNQVRESYNQVIYFVDICYPQNHCVSKINQNLQNLISKRLELQQRWEILEEQLEMAENRLVDRYRYRQEQQDKRMGIRRRPPQTETKKLNERLNDLLGYQNKFKLYLNNFEQKDQQSEISNEYSQTDEFF</sequence>
<comment type="caution">
    <text evidence="4">The sequence shown here is derived from an EMBL/GenBank/DDBJ whole genome shotgun (WGS) entry which is preliminary data.</text>
</comment>
<dbReference type="PROSITE" id="PS50089">
    <property type="entry name" value="ZF_RING_2"/>
    <property type="match status" value="2"/>
</dbReference>
<evidence type="ECO:0000313" key="5">
    <source>
        <dbReference type="Proteomes" id="UP000688137"/>
    </source>
</evidence>
<accession>A0A8S1L6U1</accession>
<feature type="coiled-coil region" evidence="2">
    <location>
        <begin position="311"/>
        <end position="366"/>
    </location>
</feature>
<evidence type="ECO:0000256" key="2">
    <source>
        <dbReference type="SAM" id="Coils"/>
    </source>
</evidence>
<gene>
    <name evidence="4" type="ORF">PPRIM_AZ9-3.1.T0320246</name>
</gene>
<dbReference type="EMBL" id="CAJJDM010000031">
    <property type="protein sequence ID" value="CAD8061935.1"/>
    <property type="molecule type" value="Genomic_DNA"/>
</dbReference>
<feature type="domain" description="RING-type" evidence="3">
    <location>
        <begin position="247"/>
        <end position="286"/>
    </location>
</feature>
<feature type="domain" description="RING-type" evidence="3">
    <location>
        <begin position="4"/>
        <end position="46"/>
    </location>
</feature>
<dbReference type="Proteomes" id="UP000688137">
    <property type="component" value="Unassembled WGS sequence"/>
</dbReference>
<keyword evidence="1" id="KW-0479">Metal-binding</keyword>
<keyword evidence="2" id="KW-0175">Coiled coil</keyword>
<dbReference type="SMART" id="SM00184">
    <property type="entry name" value="RING"/>
    <property type="match status" value="2"/>
</dbReference>
<organism evidence="4 5">
    <name type="scientific">Paramecium primaurelia</name>
    <dbReference type="NCBI Taxonomy" id="5886"/>
    <lineage>
        <taxon>Eukaryota</taxon>
        <taxon>Sar</taxon>
        <taxon>Alveolata</taxon>
        <taxon>Ciliophora</taxon>
        <taxon>Intramacronucleata</taxon>
        <taxon>Oligohymenophorea</taxon>
        <taxon>Peniculida</taxon>
        <taxon>Parameciidae</taxon>
        <taxon>Paramecium</taxon>
    </lineage>
</organism>
<reference evidence="4" key="1">
    <citation type="submission" date="2021-01" db="EMBL/GenBank/DDBJ databases">
        <authorList>
            <consortium name="Genoscope - CEA"/>
            <person name="William W."/>
        </authorList>
    </citation>
    <scope>NUCLEOTIDE SEQUENCE</scope>
</reference>
<keyword evidence="1" id="KW-0862">Zinc</keyword>
<dbReference type="InterPro" id="IPR001841">
    <property type="entry name" value="Znf_RING"/>
</dbReference>
<protein>
    <recommendedName>
        <fullName evidence="3">RING-type domain-containing protein</fullName>
    </recommendedName>
</protein>
<keyword evidence="5" id="KW-1185">Reference proteome</keyword>